<keyword evidence="1" id="KW-0472">Membrane</keyword>
<feature type="transmembrane region" description="Helical" evidence="1">
    <location>
        <begin position="21"/>
        <end position="44"/>
    </location>
</feature>
<keyword evidence="1" id="KW-0812">Transmembrane</keyword>
<reference evidence="2" key="1">
    <citation type="submission" date="2014-09" db="EMBL/GenBank/DDBJ databases">
        <authorList>
            <person name="Magalhaes I.L.F."/>
            <person name="Oliveira U."/>
            <person name="Santos F.R."/>
            <person name="Vidigal T.H.D.A."/>
            <person name="Brescovit A.D."/>
            <person name="Santos A.J."/>
        </authorList>
    </citation>
    <scope>NUCLEOTIDE SEQUENCE</scope>
    <source>
        <tissue evidence="2">Shoot tissue taken approximately 20 cm above the soil surface</tissue>
    </source>
</reference>
<name>A0A0A9BXP8_ARUDO</name>
<evidence type="ECO:0000313" key="2">
    <source>
        <dbReference type="EMBL" id="JAD68819.1"/>
    </source>
</evidence>
<proteinExistence type="predicted"/>
<protein>
    <submittedName>
        <fullName evidence="2">Uncharacterized protein</fullName>
    </submittedName>
</protein>
<keyword evidence="1" id="KW-1133">Transmembrane helix</keyword>
<evidence type="ECO:0000256" key="1">
    <source>
        <dbReference type="SAM" id="Phobius"/>
    </source>
</evidence>
<sequence>MSRNYFSVRHVDFRYLMTIKYDFFTFCVQMFRSVVLCKSILWDLSCLSCIFVMCEILLLVNVFITTIIFCLVITIVLCSSMQLTEYVCRFSIRLYSLLAVYHCFCLLAA</sequence>
<dbReference type="EMBL" id="GBRH01229076">
    <property type="protein sequence ID" value="JAD68819.1"/>
    <property type="molecule type" value="Transcribed_RNA"/>
</dbReference>
<reference evidence="2" key="2">
    <citation type="journal article" date="2015" name="Data Brief">
        <title>Shoot transcriptome of the giant reed, Arundo donax.</title>
        <authorList>
            <person name="Barrero R.A."/>
            <person name="Guerrero F.D."/>
            <person name="Moolhuijzen P."/>
            <person name="Goolsby J.A."/>
            <person name="Tidwell J."/>
            <person name="Bellgard S.E."/>
            <person name="Bellgard M.I."/>
        </authorList>
    </citation>
    <scope>NUCLEOTIDE SEQUENCE</scope>
    <source>
        <tissue evidence="2">Shoot tissue taken approximately 20 cm above the soil surface</tissue>
    </source>
</reference>
<dbReference type="AlphaFoldDB" id="A0A0A9BXP8"/>
<accession>A0A0A9BXP8</accession>
<organism evidence="2">
    <name type="scientific">Arundo donax</name>
    <name type="common">Giant reed</name>
    <name type="synonym">Donax arundinaceus</name>
    <dbReference type="NCBI Taxonomy" id="35708"/>
    <lineage>
        <taxon>Eukaryota</taxon>
        <taxon>Viridiplantae</taxon>
        <taxon>Streptophyta</taxon>
        <taxon>Embryophyta</taxon>
        <taxon>Tracheophyta</taxon>
        <taxon>Spermatophyta</taxon>
        <taxon>Magnoliopsida</taxon>
        <taxon>Liliopsida</taxon>
        <taxon>Poales</taxon>
        <taxon>Poaceae</taxon>
        <taxon>PACMAD clade</taxon>
        <taxon>Arundinoideae</taxon>
        <taxon>Arundineae</taxon>
        <taxon>Arundo</taxon>
    </lineage>
</organism>
<feature type="transmembrane region" description="Helical" evidence="1">
    <location>
        <begin position="50"/>
        <end position="78"/>
    </location>
</feature>